<evidence type="ECO:0000313" key="3">
    <source>
        <dbReference type="EMBL" id="SFD14368.1"/>
    </source>
</evidence>
<evidence type="ECO:0000256" key="1">
    <source>
        <dbReference type="SAM" id="MobiDB-lite"/>
    </source>
</evidence>
<dbReference type="EMBL" id="FOKQ01000039">
    <property type="protein sequence ID" value="SFD14368.1"/>
    <property type="molecule type" value="Genomic_DNA"/>
</dbReference>
<sequence length="166" mass="19099">MRIIAEHKSFIMYKNWRPLVEFLDAQSCELLIKGLFAFACDGEVRSFDNPALSAIYHTMIDAIAADDEKYMERCEQNKRNRSGGIKDTKSDNCEQAMTVVNERERPITDVLHSSPIGNDEDMDMTGHDIGEDKRRQDNEKVEEVQAALHARLLEARERIEQNARRA</sequence>
<dbReference type="Pfam" id="PF19808">
    <property type="entry name" value="DUF6291"/>
    <property type="match status" value="1"/>
</dbReference>
<feature type="compositionally biased region" description="Basic and acidic residues" evidence="1">
    <location>
        <begin position="124"/>
        <end position="142"/>
    </location>
</feature>
<name>A0A1I1Q3C4_RUMAL</name>
<proteinExistence type="predicted"/>
<feature type="domain" description="DUF6291" evidence="2">
    <location>
        <begin position="9"/>
        <end position="84"/>
    </location>
</feature>
<accession>A0A1I1Q3C4</accession>
<evidence type="ECO:0000259" key="2">
    <source>
        <dbReference type="Pfam" id="PF19808"/>
    </source>
</evidence>
<dbReference type="InterPro" id="IPR046258">
    <property type="entry name" value="DUF6291"/>
</dbReference>
<evidence type="ECO:0000313" key="4">
    <source>
        <dbReference type="Proteomes" id="UP000182192"/>
    </source>
</evidence>
<dbReference type="AlphaFoldDB" id="A0A1I1Q3C4"/>
<organism evidence="3 4">
    <name type="scientific">Ruminococcus albus</name>
    <dbReference type="NCBI Taxonomy" id="1264"/>
    <lineage>
        <taxon>Bacteria</taxon>
        <taxon>Bacillati</taxon>
        <taxon>Bacillota</taxon>
        <taxon>Clostridia</taxon>
        <taxon>Eubacteriales</taxon>
        <taxon>Oscillospiraceae</taxon>
        <taxon>Ruminococcus</taxon>
    </lineage>
</organism>
<reference evidence="3 4" key="1">
    <citation type="submission" date="2016-10" db="EMBL/GenBank/DDBJ databases">
        <authorList>
            <person name="de Groot N.N."/>
        </authorList>
    </citation>
    <scope>NUCLEOTIDE SEQUENCE [LARGE SCALE GENOMIC DNA]</scope>
    <source>
        <strain evidence="3 4">AR67</strain>
    </source>
</reference>
<gene>
    <name evidence="3" type="ORF">SAMN02910406_03210</name>
</gene>
<dbReference type="Proteomes" id="UP000182192">
    <property type="component" value="Unassembled WGS sequence"/>
</dbReference>
<protein>
    <recommendedName>
        <fullName evidence="2">DUF6291 domain-containing protein</fullName>
    </recommendedName>
</protein>
<feature type="region of interest" description="Disordered" evidence="1">
    <location>
        <begin position="110"/>
        <end position="142"/>
    </location>
</feature>